<evidence type="ECO:0000256" key="1">
    <source>
        <dbReference type="ARBA" id="ARBA00001863"/>
    </source>
</evidence>
<dbReference type="Gene3D" id="1.50.10.10">
    <property type="match status" value="1"/>
</dbReference>
<evidence type="ECO:0000256" key="3">
    <source>
        <dbReference type="ARBA" id="ARBA00012593"/>
    </source>
</evidence>
<keyword evidence="4 12" id="KW-0378">Hydrolase</keyword>
<sequence length="540" mass="58894">MLFPSHALVAACFLSRAFSFVLPVLPLPALVHDGQQTPLRGVLKGESAPEKNKSELDVWLKKEEKLALDRLMANVAPGGRNVLHAAPGTVIASPSKEYPDYYFQWVRDAAITMSTVVDVYASDSTSYLSAHLLPILQAYASLQYDLQHNPNPSGTFDDLSSLGEPKFHVDGSPFTDNWGRPQRDGPALRAITLMSFLRAYNASHPSLWTSTEGQSFFHELYDASLPANSIIKADLEYVSRYWSAPSFDLWEEVSGTHFFTLMVQLRALREGAVLANAFNDPGAAAWYTSSAERISALLDRFHSPTHGHLVATLDAPSRSGLDCALLLGSLHGNAQEPTYPQSPRFSPYSDAVLLSLLALITDQRHRFPINSAPAGLSDSEAADPLRGVGIGRYPEDVYTGTGTADHGGNPWFLCTASVSELLYRVAAHLSQTNTLHVSGPAHPFWRALVCRSHSDAACPAGLTPKAGMVYEKGDPVFEAAVQRLREVGDGFLDVVKRHADGTGALSEQFDRWTGFERGAADLTWSYGALLQAVWARGRLD</sequence>
<organism evidence="12 13">
    <name type="scientific">Saccharata proteae CBS 121410</name>
    <dbReference type="NCBI Taxonomy" id="1314787"/>
    <lineage>
        <taxon>Eukaryota</taxon>
        <taxon>Fungi</taxon>
        <taxon>Dikarya</taxon>
        <taxon>Ascomycota</taxon>
        <taxon>Pezizomycotina</taxon>
        <taxon>Dothideomycetes</taxon>
        <taxon>Dothideomycetes incertae sedis</taxon>
        <taxon>Botryosphaeriales</taxon>
        <taxon>Saccharataceae</taxon>
        <taxon>Saccharata</taxon>
    </lineage>
</organism>
<evidence type="ECO:0000256" key="9">
    <source>
        <dbReference type="ARBA" id="ARBA00033473"/>
    </source>
</evidence>
<dbReference type="EMBL" id="ML978764">
    <property type="protein sequence ID" value="KAF2083690.1"/>
    <property type="molecule type" value="Genomic_DNA"/>
</dbReference>
<keyword evidence="6" id="KW-0326">Glycosidase</keyword>
<feature type="chain" id="PRO_5040388585" description="glucan 1,4-alpha-glucosidase" evidence="10">
    <location>
        <begin position="20"/>
        <end position="540"/>
    </location>
</feature>
<dbReference type="PANTHER" id="PTHR31616">
    <property type="entry name" value="TREHALASE"/>
    <property type="match status" value="1"/>
</dbReference>
<dbReference type="GO" id="GO:0004339">
    <property type="term" value="F:glucan 1,4-alpha-glucosidase activity"/>
    <property type="evidence" value="ECO:0007669"/>
    <property type="project" value="UniProtKB-EC"/>
</dbReference>
<keyword evidence="13" id="KW-1185">Reference proteome</keyword>
<dbReference type="GO" id="GO:0000272">
    <property type="term" value="P:polysaccharide catabolic process"/>
    <property type="evidence" value="ECO:0007669"/>
    <property type="project" value="UniProtKB-KW"/>
</dbReference>
<evidence type="ECO:0000256" key="5">
    <source>
        <dbReference type="ARBA" id="ARBA00023277"/>
    </source>
</evidence>
<evidence type="ECO:0000256" key="2">
    <source>
        <dbReference type="ARBA" id="ARBA00006188"/>
    </source>
</evidence>
<feature type="signal peptide" evidence="10">
    <location>
        <begin position="1"/>
        <end position="19"/>
    </location>
</feature>
<evidence type="ECO:0000259" key="11">
    <source>
        <dbReference type="Pfam" id="PF00723"/>
    </source>
</evidence>
<keyword evidence="5" id="KW-0119">Carbohydrate metabolism</keyword>
<comment type="caution">
    <text evidence="12">The sequence shown here is derived from an EMBL/GenBank/DDBJ whole genome shotgun (WGS) entry which is preliminary data.</text>
</comment>
<proteinExistence type="inferred from homology"/>
<evidence type="ECO:0000256" key="8">
    <source>
        <dbReference type="ARBA" id="ARBA00033442"/>
    </source>
</evidence>
<dbReference type="InterPro" id="IPR008928">
    <property type="entry name" value="6-hairpin_glycosidase_sf"/>
</dbReference>
<dbReference type="PANTHER" id="PTHR31616:SF9">
    <property type="entry name" value="GLUCOAMYLASE, INTRACELLULAR SPORULATION-SPECIFIC"/>
    <property type="match status" value="1"/>
</dbReference>
<dbReference type="OrthoDB" id="6123450at2759"/>
<reference evidence="12" key="1">
    <citation type="journal article" date="2020" name="Stud. Mycol.">
        <title>101 Dothideomycetes genomes: a test case for predicting lifestyles and emergence of pathogens.</title>
        <authorList>
            <person name="Haridas S."/>
            <person name="Albert R."/>
            <person name="Binder M."/>
            <person name="Bloem J."/>
            <person name="Labutti K."/>
            <person name="Salamov A."/>
            <person name="Andreopoulos B."/>
            <person name="Baker S."/>
            <person name="Barry K."/>
            <person name="Bills G."/>
            <person name="Bluhm B."/>
            <person name="Cannon C."/>
            <person name="Castanera R."/>
            <person name="Culley D."/>
            <person name="Daum C."/>
            <person name="Ezra D."/>
            <person name="Gonzalez J."/>
            <person name="Henrissat B."/>
            <person name="Kuo A."/>
            <person name="Liang C."/>
            <person name="Lipzen A."/>
            <person name="Lutzoni F."/>
            <person name="Magnuson J."/>
            <person name="Mondo S."/>
            <person name="Nolan M."/>
            <person name="Ohm R."/>
            <person name="Pangilinan J."/>
            <person name="Park H.-J."/>
            <person name="Ramirez L."/>
            <person name="Alfaro M."/>
            <person name="Sun H."/>
            <person name="Tritt A."/>
            <person name="Yoshinaga Y."/>
            <person name="Zwiers L.-H."/>
            <person name="Turgeon B."/>
            <person name="Goodwin S."/>
            <person name="Spatafora J."/>
            <person name="Crous P."/>
            <person name="Grigoriev I."/>
        </authorList>
    </citation>
    <scope>NUCLEOTIDE SEQUENCE</scope>
    <source>
        <strain evidence="12">CBS 121410</strain>
    </source>
</reference>
<evidence type="ECO:0000256" key="4">
    <source>
        <dbReference type="ARBA" id="ARBA00022801"/>
    </source>
</evidence>
<gene>
    <name evidence="12" type="ORF">K490DRAFT_51039</name>
</gene>
<evidence type="ECO:0000313" key="13">
    <source>
        <dbReference type="Proteomes" id="UP000799776"/>
    </source>
</evidence>
<evidence type="ECO:0000256" key="7">
    <source>
        <dbReference type="ARBA" id="ARBA00023326"/>
    </source>
</evidence>
<keyword evidence="7" id="KW-0624">Polysaccharide degradation</keyword>
<dbReference type="Proteomes" id="UP000799776">
    <property type="component" value="Unassembled WGS sequence"/>
</dbReference>
<dbReference type="Pfam" id="PF00723">
    <property type="entry name" value="Glyco_hydro_15"/>
    <property type="match status" value="1"/>
</dbReference>
<comment type="catalytic activity">
    <reaction evidence="1">
        <text>Hydrolysis of terminal (1-&gt;4)-linked alpha-D-glucose residues successively from non-reducing ends of the chains with release of beta-D-glucose.</text>
        <dbReference type="EC" id="3.2.1.3"/>
    </reaction>
</comment>
<dbReference type="InterPro" id="IPR012341">
    <property type="entry name" value="6hp_glycosidase-like_sf"/>
</dbReference>
<dbReference type="EC" id="3.2.1.3" evidence="3"/>
<protein>
    <recommendedName>
        <fullName evidence="3">glucan 1,4-alpha-glucosidase</fullName>
        <ecNumber evidence="3">3.2.1.3</ecNumber>
    </recommendedName>
    <alternativeName>
        <fullName evidence="9">1,4-alpha-D-glucan glucohydrolase</fullName>
    </alternativeName>
    <alternativeName>
        <fullName evidence="8">Glucan 1,4-alpha-glucosidase</fullName>
    </alternativeName>
</protein>
<name>A0A9P4HQU5_9PEZI</name>
<evidence type="ECO:0000256" key="6">
    <source>
        <dbReference type="ARBA" id="ARBA00023295"/>
    </source>
</evidence>
<evidence type="ECO:0000313" key="12">
    <source>
        <dbReference type="EMBL" id="KAF2083690.1"/>
    </source>
</evidence>
<dbReference type="PRINTS" id="PR00736">
    <property type="entry name" value="GLHYDRLASE15"/>
</dbReference>
<evidence type="ECO:0000256" key="10">
    <source>
        <dbReference type="SAM" id="SignalP"/>
    </source>
</evidence>
<accession>A0A9P4HQU5</accession>
<keyword evidence="10" id="KW-0732">Signal</keyword>
<dbReference type="SUPFAM" id="SSF48208">
    <property type="entry name" value="Six-hairpin glycosidases"/>
    <property type="match status" value="1"/>
</dbReference>
<dbReference type="InterPro" id="IPR000165">
    <property type="entry name" value="Glucoamylase"/>
</dbReference>
<comment type="similarity">
    <text evidence="2">Belongs to the glycosyl hydrolase 15 family.</text>
</comment>
<dbReference type="GO" id="GO:0000324">
    <property type="term" value="C:fungal-type vacuole"/>
    <property type="evidence" value="ECO:0007669"/>
    <property type="project" value="TreeGrafter"/>
</dbReference>
<feature type="domain" description="GH15-like" evidence="11">
    <location>
        <begin position="67"/>
        <end position="533"/>
    </location>
</feature>
<dbReference type="InterPro" id="IPR011613">
    <property type="entry name" value="GH15-like"/>
</dbReference>
<dbReference type="AlphaFoldDB" id="A0A9P4HQU5"/>